<dbReference type="Proteomes" id="UP001060085">
    <property type="component" value="Linkage Group LG02"/>
</dbReference>
<dbReference type="EMBL" id="CM044702">
    <property type="protein sequence ID" value="KAI5678719.1"/>
    <property type="molecule type" value="Genomic_DNA"/>
</dbReference>
<keyword evidence="2" id="KW-1185">Reference proteome</keyword>
<name>A0ACC0C1M0_CATRO</name>
<evidence type="ECO:0000313" key="1">
    <source>
        <dbReference type="EMBL" id="KAI5678719.1"/>
    </source>
</evidence>
<evidence type="ECO:0000313" key="2">
    <source>
        <dbReference type="Proteomes" id="UP001060085"/>
    </source>
</evidence>
<proteinExistence type="predicted"/>
<organism evidence="1 2">
    <name type="scientific">Catharanthus roseus</name>
    <name type="common">Madagascar periwinkle</name>
    <name type="synonym">Vinca rosea</name>
    <dbReference type="NCBI Taxonomy" id="4058"/>
    <lineage>
        <taxon>Eukaryota</taxon>
        <taxon>Viridiplantae</taxon>
        <taxon>Streptophyta</taxon>
        <taxon>Embryophyta</taxon>
        <taxon>Tracheophyta</taxon>
        <taxon>Spermatophyta</taxon>
        <taxon>Magnoliopsida</taxon>
        <taxon>eudicotyledons</taxon>
        <taxon>Gunneridae</taxon>
        <taxon>Pentapetalae</taxon>
        <taxon>asterids</taxon>
        <taxon>lamiids</taxon>
        <taxon>Gentianales</taxon>
        <taxon>Apocynaceae</taxon>
        <taxon>Rauvolfioideae</taxon>
        <taxon>Vinceae</taxon>
        <taxon>Catharanthinae</taxon>
        <taxon>Catharanthus</taxon>
    </lineage>
</organism>
<accession>A0ACC0C1M0</accession>
<comment type="caution">
    <text evidence="1">The sequence shown here is derived from an EMBL/GenBank/DDBJ whole genome shotgun (WGS) entry which is preliminary data.</text>
</comment>
<sequence>MPATTCYPMASNGLLSLSYFTLVNPEISVPTSFFPFNHRLKSSFRQSSIFVRVKKTPQHLFRAPVVPCLGKDEAGVFPEPREPSLSSDSSKDAVIDIKLPRRSLLVKFTCNACGERSQRFVNRLAYERGTVFVQCAGCFQHHKLVDNLGLVVEYNFQEENNMGPDADQA</sequence>
<reference evidence="2" key="1">
    <citation type="journal article" date="2023" name="Nat. Plants">
        <title>Single-cell RNA sequencing provides a high-resolution roadmap for understanding the multicellular compartmentation of specialized metabolism.</title>
        <authorList>
            <person name="Sun S."/>
            <person name="Shen X."/>
            <person name="Li Y."/>
            <person name="Li Y."/>
            <person name="Wang S."/>
            <person name="Li R."/>
            <person name="Zhang H."/>
            <person name="Shen G."/>
            <person name="Guo B."/>
            <person name="Wei J."/>
            <person name="Xu J."/>
            <person name="St-Pierre B."/>
            <person name="Chen S."/>
            <person name="Sun C."/>
        </authorList>
    </citation>
    <scope>NUCLEOTIDE SEQUENCE [LARGE SCALE GENOMIC DNA]</scope>
</reference>
<protein>
    <submittedName>
        <fullName evidence="1">Uncharacterized protein</fullName>
    </submittedName>
</protein>
<gene>
    <name evidence="1" type="ORF">M9H77_09669</name>
</gene>